<sequence length="196" mass="20615">MIKLFPIGTNLSVAPTLCGRALPAGGNRVYLYIQDRHLPSRMALSLAIPIQGPVDFICDAASSRLAGNIVPAVFPRPGAPLLPVLLVGAMGGIPVSYAMLPAEMTIRTSGGTGKVARAIREHILASSYMITAMGNGAIRYTPVGSRWLRWGENKVTVSPCGDSMLLLQGSVFGLFRLRKLLEGSRAGPSGVISTAS</sequence>
<evidence type="ECO:0000313" key="1">
    <source>
        <dbReference type="EMBL" id="QBE65156.1"/>
    </source>
</evidence>
<dbReference type="EMBL" id="CP035913">
    <property type="protein sequence ID" value="QBE65156.1"/>
    <property type="molecule type" value="Genomic_DNA"/>
</dbReference>
<organism evidence="1 2">
    <name type="scientific">Pseudoduganella lutea</name>
    <dbReference type="NCBI Taxonomy" id="321985"/>
    <lineage>
        <taxon>Bacteria</taxon>
        <taxon>Pseudomonadati</taxon>
        <taxon>Pseudomonadota</taxon>
        <taxon>Betaproteobacteria</taxon>
        <taxon>Burkholderiales</taxon>
        <taxon>Oxalobacteraceae</taxon>
        <taxon>Telluria group</taxon>
        <taxon>Pseudoduganella</taxon>
    </lineage>
</organism>
<keyword evidence="2" id="KW-1185">Reference proteome</keyword>
<dbReference type="KEGG" id="plue:EWM63_20935"/>
<protein>
    <submittedName>
        <fullName evidence="1">Uncharacterized protein</fullName>
    </submittedName>
</protein>
<dbReference type="Proteomes" id="UP000290637">
    <property type="component" value="Chromosome"/>
</dbReference>
<accession>A0A4P6L0Y7</accession>
<dbReference type="AlphaFoldDB" id="A0A4P6L0Y7"/>
<evidence type="ECO:0000313" key="2">
    <source>
        <dbReference type="Proteomes" id="UP000290637"/>
    </source>
</evidence>
<gene>
    <name evidence="1" type="ORF">EWM63_20935</name>
</gene>
<proteinExistence type="predicted"/>
<name>A0A4P6L0Y7_9BURK</name>
<reference evidence="1 2" key="1">
    <citation type="submission" date="2019-02" db="EMBL/GenBank/DDBJ databases">
        <title>Draft Genome Sequences of Six Type Strains of the Genus Massilia.</title>
        <authorList>
            <person name="Miess H."/>
            <person name="Frediansyhah A."/>
            <person name="Gross H."/>
        </authorList>
    </citation>
    <scope>NUCLEOTIDE SEQUENCE [LARGE SCALE GENOMIC DNA]</scope>
    <source>
        <strain evidence="1 2">DSM 17473</strain>
    </source>
</reference>